<evidence type="ECO:0000313" key="3">
    <source>
        <dbReference type="EMBL" id="KAA6384944.1"/>
    </source>
</evidence>
<organism evidence="3 4">
    <name type="scientific">Streblomastix strix</name>
    <dbReference type="NCBI Taxonomy" id="222440"/>
    <lineage>
        <taxon>Eukaryota</taxon>
        <taxon>Metamonada</taxon>
        <taxon>Preaxostyla</taxon>
        <taxon>Oxymonadida</taxon>
        <taxon>Streblomastigidae</taxon>
        <taxon>Streblomastix</taxon>
    </lineage>
</organism>
<dbReference type="SMART" id="SM00220">
    <property type="entry name" value="S_TKc"/>
    <property type="match status" value="1"/>
</dbReference>
<dbReference type="GO" id="GO:0004672">
    <property type="term" value="F:protein kinase activity"/>
    <property type="evidence" value="ECO:0007669"/>
    <property type="project" value="InterPro"/>
</dbReference>
<dbReference type="PANTHER" id="PTHR46562">
    <property type="entry name" value="SERINE/THREONINE-KINASE ULK4-LIKE PROTEIN-RELATED"/>
    <property type="match status" value="1"/>
</dbReference>
<dbReference type="PROSITE" id="PS00109">
    <property type="entry name" value="PROTEIN_KINASE_TYR"/>
    <property type="match status" value="1"/>
</dbReference>
<proteinExistence type="predicted"/>
<evidence type="ECO:0000259" key="2">
    <source>
        <dbReference type="PROSITE" id="PS50011"/>
    </source>
</evidence>
<accession>A0A5J4VQX6</accession>
<dbReference type="Gene3D" id="1.10.510.10">
    <property type="entry name" value="Transferase(Phosphotransferase) domain 1"/>
    <property type="match status" value="1"/>
</dbReference>
<feature type="compositionally biased region" description="Basic and acidic residues" evidence="1">
    <location>
        <begin position="341"/>
        <end position="354"/>
    </location>
</feature>
<sequence length="1652" mass="182819">MQDFNVFNKIGEGRHSTCYLGRRKQSISYFCVKSVDKSQKEMISNEVKMMHMLEHPNIVRFFNWYETTNHIWLILEHCSGGDLKTLLHQDKILPEISIRAFSADIRAALQFLHSNGILYVDLRPKNVLFDNIGTMKLCDFKYSLRVSEAKPQTVSSRKSKPGLHYFAPELLKPNGIVKSNTYTDFDGSDLDAQSQQLAFPFSYQSDMWAFGCLLYEMASGHPPFEGRDQHDIVRQILYKDLVVPLAWSTEFSDLIRGLLQKRPEDRYTWPILNFHPFWRNVLGQLTIRPQPHYEQLIEAKKTLDIKDRDNTDIEGKSNEEKKKNGKQGSSLSQNYLLTLDKVSDKNKSQDTQNEKKKKKIKKGNNNENDSDNDSSEEGLNDKEGQYNNRGIGDDQLKQGQKISGINTGEGGVVYGSGQQGPSKRAKEMGDLISTLPPPALQALRNEISGNENINIGSSPGMNRLNLQQQLLLQKQKQQQNNQSNISGSNQEILNLQKLSSEQGGNSQIDNYSSDLIFTENDLNTFPIILCKKIEKLTMPPFDVKRLALPVSSIVISTIGGSNQNQLNQLQQGSNTNTSSNSQFSQYTFTFPPKQVDDVKKMNKKELDVYIAKIFQRLQNCNNAINIVYPNEITSQTTSSPLNQRSNSPSGQIQSSSNTHLSPQSAIAIASSASQTQFSPLLRALLADQTNIIAYLVNISSHSEVATTVINSSLGELLIGMIKDDNNLHFMAQGGLNGTLNTGGIGQNNKCPLSQAIRQHISLLIAILMRFARQINVTLGPKCALTETLSDIVRGGRERKNGCAALGELLYYIAMQPPSQSSSSSSSSQSIEWIVGDDVIQSLLDSLDSSQLWGDNAGSQSIQSPTQLDGTNSQDEAIRHYAAKAIENVAATITTPLAKRLAQHPQASIRLITEALKSSNTITFRTTALSALGRLINVDKEAFKPIITTVSPLQILQIFLSDTPSQMQVAASNFLLIYFHTLSQNPKQYFNSPKWIYQSQTQIGLSSSQQYQSDLPVELAEFLLVKQAQLLPSFINTVSRSPASVRPKYFFILSFLLRSLPQLLTIIFLSSSFLTQFSSILREDGILINEGNNGHLQGKKGIQNQNDKNGGEGGKDNSYLQKAVQSFMFSVINASKTYLIPQLPTLTSISTNEITVGLGASGSSSSQFMSIQQILQKITSPLQYFTQIQSSSSSSSSSSTLSILQVSPILLPPSNSLAYLLPQDVKEKLIFNILAAFEAVGQINEIMGNQLQIIAKLVIPSLVGVFLSEESGDIRFLSVKVLSDIVICIFDTLRRSLSQSGQDGSNTQSAHLFTQSQWNDATNSFFTLASKELIPNMQNILDEEAPIPLYGLRMLAAAVRVNPGFILALESSGLVSKAIEFFTPTHPSFSVHDAQILRYLVASPETNKQYLFQRGIVSKTVDMIEHVSSKRISDFVEPVVEIVYSLLYLLLPTQTQNGSKDKKVGLNTTNTPSKSVSTTPIPTNELLSTLQPILNSSHSLLRILVGELLPNFDDQDTSLQNADQPFTIDSQVAEVAAACFGVLSRFYGTSSVQTAQTLLTSSTRSLLTIYLTESAKILSSDSFNVVAVRRIAKAIMCIMQPIQGGGSLTCGFELFNIEERESVKKALETMKEDERVKQVLSVLLEAVRKIPRS</sequence>
<gene>
    <name evidence="3" type="ORF">EZS28_019529</name>
</gene>
<feature type="compositionally biased region" description="Low complexity" evidence="1">
    <location>
        <begin position="645"/>
        <end position="657"/>
    </location>
</feature>
<feature type="region of interest" description="Disordered" evidence="1">
    <location>
        <begin position="1460"/>
        <end position="1479"/>
    </location>
</feature>
<feature type="compositionally biased region" description="Acidic residues" evidence="1">
    <location>
        <begin position="368"/>
        <end position="378"/>
    </location>
</feature>
<dbReference type="EMBL" id="SNRW01005502">
    <property type="protein sequence ID" value="KAA6384944.1"/>
    <property type="molecule type" value="Genomic_DNA"/>
</dbReference>
<dbReference type="InterPro" id="IPR016024">
    <property type="entry name" value="ARM-type_fold"/>
</dbReference>
<dbReference type="InterPro" id="IPR000719">
    <property type="entry name" value="Prot_kinase_dom"/>
</dbReference>
<feature type="region of interest" description="Disordered" evidence="1">
    <location>
        <begin position="635"/>
        <end position="658"/>
    </location>
</feature>
<evidence type="ECO:0000313" key="4">
    <source>
        <dbReference type="Proteomes" id="UP000324800"/>
    </source>
</evidence>
<evidence type="ECO:0000256" key="1">
    <source>
        <dbReference type="SAM" id="MobiDB-lite"/>
    </source>
</evidence>
<feature type="compositionally biased region" description="Gly residues" evidence="1">
    <location>
        <begin position="407"/>
        <end position="418"/>
    </location>
</feature>
<dbReference type="SUPFAM" id="SSF56112">
    <property type="entry name" value="Protein kinase-like (PK-like)"/>
    <property type="match status" value="1"/>
</dbReference>
<name>A0A5J4VQX6_9EUKA</name>
<keyword evidence="3" id="KW-0418">Kinase</keyword>
<dbReference type="InterPro" id="IPR011989">
    <property type="entry name" value="ARM-like"/>
</dbReference>
<feature type="compositionally biased region" description="Polar residues" evidence="1">
    <location>
        <begin position="1465"/>
        <end position="1479"/>
    </location>
</feature>
<feature type="compositionally biased region" description="Polar residues" evidence="1">
    <location>
        <begin position="635"/>
        <end position="644"/>
    </location>
</feature>
<dbReference type="Pfam" id="PF23606">
    <property type="entry name" value="HEAT_ULK4"/>
    <property type="match status" value="1"/>
</dbReference>
<feature type="compositionally biased region" description="Basic and acidic residues" evidence="1">
    <location>
        <begin position="308"/>
        <end position="322"/>
    </location>
</feature>
<dbReference type="InterPro" id="IPR011009">
    <property type="entry name" value="Kinase-like_dom_sf"/>
</dbReference>
<protein>
    <submittedName>
        <fullName evidence="3">Putative Serine/threonine-protein kinase RUNKEL</fullName>
    </submittedName>
</protein>
<comment type="caution">
    <text evidence="3">The sequence shown here is derived from an EMBL/GenBank/DDBJ whole genome shotgun (WGS) entry which is preliminary data.</text>
</comment>
<dbReference type="Gene3D" id="1.25.10.10">
    <property type="entry name" value="Leucine-rich Repeat Variant"/>
    <property type="match status" value="1"/>
</dbReference>
<feature type="domain" description="Protein kinase" evidence="2">
    <location>
        <begin position="4"/>
        <end position="278"/>
    </location>
</feature>
<feature type="region of interest" description="Disordered" evidence="1">
    <location>
        <begin position="308"/>
        <end position="425"/>
    </location>
</feature>
<dbReference type="InterPro" id="IPR056981">
    <property type="entry name" value="HEAT_ULK4_RUNKEL"/>
</dbReference>
<keyword evidence="3" id="KW-0808">Transferase</keyword>
<reference evidence="3 4" key="1">
    <citation type="submission" date="2019-03" db="EMBL/GenBank/DDBJ databases">
        <title>Single cell metagenomics reveals metabolic interactions within the superorganism composed of flagellate Streblomastix strix and complex community of Bacteroidetes bacteria on its surface.</title>
        <authorList>
            <person name="Treitli S.C."/>
            <person name="Kolisko M."/>
            <person name="Husnik F."/>
            <person name="Keeling P."/>
            <person name="Hampl V."/>
        </authorList>
    </citation>
    <scope>NUCLEOTIDE SEQUENCE [LARGE SCALE GENOMIC DNA]</scope>
    <source>
        <strain evidence="3">ST1C</strain>
    </source>
</reference>
<dbReference type="InterPro" id="IPR044591">
    <property type="entry name" value="RUK"/>
</dbReference>
<dbReference type="GO" id="GO:0008017">
    <property type="term" value="F:microtubule binding"/>
    <property type="evidence" value="ECO:0007669"/>
    <property type="project" value="InterPro"/>
</dbReference>
<dbReference type="Proteomes" id="UP000324800">
    <property type="component" value="Unassembled WGS sequence"/>
</dbReference>
<dbReference type="Pfam" id="PF00069">
    <property type="entry name" value="Pkinase"/>
    <property type="match status" value="1"/>
</dbReference>
<dbReference type="GO" id="GO:0005524">
    <property type="term" value="F:ATP binding"/>
    <property type="evidence" value="ECO:0007669"/>
    <property type="project" value="InterPro"/>
</dbReference>
<dbReference type="SUPFAM" id="SSF48371">
    <property type="entry name" value="ARM repeat"/>
    <property type="match status" value="1"/>
</dbReference>
<dbReference type="InterPro" id="IPR008266">
    <property type="entry name" value="Tyr_kinase_AS"/>
</dbReference>
<dbReference type="PROSITE" id="PS50011">
    <property type="entry name" value="PROTEIN_KINASE_DOM"/>
    <property type="match status" value="1"/>
</dbReference>
<feature type="compositionally biased region" description="Polar residues" evidence="1">
    <location>
        <begin position="397"/>
        <end position="406"/>
    </location>
</feature>
<dbReference type="OrthoDB" id="266718at2759"/>
<dbReference type="PANTHER" id="PTHR46562:SF1">
    <property type="entry name" value="SERINE_THREONINE-PROTEIN KINASE ULK4"/>
    <property type="match status" value="1"/>
</dbReference>